<organism evidence="1 2">
    <name type="scientific">Pristionchus entomophagus</name>
    <dbReference type="NCBI Taxonomy" id="358040"/>
    <lineage>
        <taxon>Eukaryota</taxon>
        <taxon>Metazoa</taxon>
        <taxon>Ecdysozoa</taxon>
        <taxon>Nematoda</taxon>
        <taxon>Chromadorea</taxon>
        <taxon>Rhabditida</taxon>
        <taxon>Rhabditina</taxon>
        <taxon>Diplogasteromorpha</taxon>
        <taxon>Diplogasteroidea</taxon>
        <taxon>Neodiplogasteridae</taxon>
        <taxon>Pristionchus</taxon>
    </lineage>
</organism>
<evidence type="ECO:0000313" key="1">
    <source>
        <dbReference type="EMBL" id="GMS81908.1"/>
    </source>
</evidence>
<comment type="caution">
    <text evidence="1">The sequence shown here is derived from an EMBL/GenBank/DDBJ whole genome shotgun (WGS) entry which is preliminary data.</text>
</comment>
<keyword evidence="2" id="KW-1185">Reference proteome</keyword>
<name>A0AAV5SIC5_9BILA</name>
<dbReference type="EMBL" id="BTSX01000001">
    <property type="protein sequence ID" value="GMS81908.1"/>
    <property type="molecule type" value="Genomic_DNA"/>
</dbReference>
<evidence type="ECO:0008006" key="3">
    <source>
        <dbReference type="Google" id="ProtNLM"/>
    </source>
</evidence>
<dbReference type="AlphaFoldDB" id="A0AAV5SIC5"/>
<evidence type="ECO:0000313" key="2">
    <source>
        <dbReference type="Proteomes" id="UP001432027"/>
    </source>
</evidence>
<gene>
    <name evidence="1" type="ORF">PENTCL1PPCAC_4083</name>
</gene>
<protein>
    <recommendedName>
        <fullName evidence="3">Ribosomal protein</fullName>
    </recommendedName>
</protein>
<proteinExistence type="predicted"/>
<reference evidence="1" key="1">
    <citation type="submission" date="2023-10" db="EMBL/GenBank/DDBJ databases">
        <title>Genome assembly of Pristionchus species.</title>
        <authorList>
            <person name="Yoshida K."/>
            <person name="Sommer R.J."/>
        </authorList>
    </citation>
    <scope>NUCLEOTIDE SEQUENCE</scope>
    <source>
        <strain evidence="1">RS0144</strain>
    </source>
</reference>
<feature type="non-terminal residue" evidence="1">
    <location>
        <position position="1"/>
    </location>
</feature>
<accession>A0AAV5SIC5</accession>
<dbReference type="Proteomes" id="UP001432027">
    <property type="component" value="Unassembled WGS sequence"/>
</dbReference>
<sequence length="72" mass="8595">ADHIARLSLYRPHGMRLLPHGRRREESSTGDSTPRGKFVLRHSDNLRWLHWGIRACNAHWRGLERKFHDIFL</sequence>